<reference evidence="4" key="1">
    <citation type="journal article" date="2023" name="Commun. Biol.">
        <title>Genome analysis of Parmales, the sister group of diatoms, reveals the evolutionary specialization of diatoms from phago-mixotrophs to photoautotrophs.</title>
        <authorList>
            <person name="Ban H."/>
            <person name="Sato S."/>
            <person name="Yoshikawa S."/>
            <person name="Yamada K."/>
            <person name="Nakamura Y."/>
            <person name="Ichinomiya M."/>
            <person name="Sato N."/>
            <person name="Blanc-Mathieu R."/>
            <person name="Endo H."/>
            <person name="Kuwata A."/>
            <person name="Ogata H."/>
        </authorList>
    </citation>
    <scope>NUCLEOTIDE SEQUENCE [LARGE SCALE GENOMIC DNA]</scope>
    <source>
        <strain evidence="4">NIES 3700</strain>
    </source>
</reference>
<dbReference type="PROSITE" id="PS00973">
    <property type="entry name" value="USP_2"/>
    <property type="match status" value="1"/>
</dbReference>
<evidence type="ECO:0000313" key="4">
    <source>
        <dbReference type="Proteomes" id="UP001165122"/>
    </source>
</evidence>
<evidence type="ECO:0000256" key="1">
    <source>
        <dbReference type="SAM" id="MobiDB-lite"/>
    </source>
</evidence>
<comment type="caution">
    <text evidence="3">The sequence shown here is derived from an EMBL/GenBank/DDBJ whole genome shotgun (WGS) entry which is preliminary data.</text>
</comment>
<dbReference type="Proteomes" id="UP001165122">
    <property type="component" value="Unassembled WGS sequence"/>
</dbReference>
<dbReference type="InterPro" id="IPR050185">
    <property type="entry name" value="Ub_carboxyl-term_hydrolase"/>
</dbReference>
<dbReference type="InterPro" id="IPR018200">
    <property type="entry name" value="USP_CS"/>
</dbReference>
<dbReference type="PANTHER" id="PTHR21646">
    <property type="entry name" value="UBIQUITIN CARBOXYL-TERMINAL HYDROLASE"/>
    <property type="match status" value="1"/>
</dbReference>
<proteinExistence type="predicted"/>
<sequence length="296" mass="33651">MHAALCSFNSSFKGYGQHDISECLLFVLDGLHEDLNRVTGSKPYVEDVEIESTIGGDESGDGEIGRKAWEGYLRRNKSIIVDLFQGQLRCTLRCQTKGCGREVRRFETFMCLTLPISSKTSPQPLPKTFLNFQSPETLSGDNQWYCSKCKCHVDAIKKIEVWVLPPVLLLSLKRFTSSRRKITTKITYPLHSLHPTPSPPSYDLYSVSRHHGGTGGGHYTNLSRSRIDEEWYELNDSRASRFGGDVVDEDGYVLAYCRMVEEEEGKGSRRDHVRRQSVTMPHLWPEGHSNSKLFKK</sequence>
<dbReference type="Gene3D" id="3.90.70.10">
    <property type="entry name" value="Cysteine proteinases"/>
    <property type="match status" value="1"/>
</dbReference>
<feature type="region of interest" description="Disordered" evidence="1">
    <location>
        <begin position="265"/>
        <end position="296"/>
    </location>
</feature>
<accession>A0A9W7FPB9</accession>
<dbReference type="InterPro" id="IPR001394">
    <property type="entry name" value="Peptidase_C19_UCH"/>
</dbReference>
<protein>
    <recommendedName>
        <fullName evidence="2">USP domain-containing protein</fullName>
    </recommendedName>
</protein>
<dbReference type="AlphaFoldDB" id="A0A9W7FPB9"/>
<name>A0A9W7FPB9_9STRA</name>
<dbReference type="SUPFAM" id="SSF54001">
    <property type="entry name" value="Cysteine proteinases"/>
    <property type="match status" value="1"/>
</dbReference>
<dbReference type="EMBL" id="BRXW01000235">
    <property type="protein sequence ID" value="GMI15655.1"/>
    <property type="molecule type" value="Genomic_DNA"/>
</dbReference>
<dbReference type="InterPro" id="IPR038765">
    <property type="entry name" value="Papain-like_cys_pep_sf"/>
</dbReference>
<dbReference type="InterPro" id="IPR028889">
    <property type="entry name" value="USP"/>
</dbReference>
<keyword evidence="4" id="KW-1185">Reference proteome</keyword>
<evidence type="ECO:0000259" key="2">
    <source>
        <dbReference type="PROSITE" id="PS50235"/>
    </source>
</evidence>
<gene>
    <name evidence="3" type="ORF">TrLO_g15193</name>
</gene>
<dbReference type="GO" id="GO:0016579">
    <property type="term" value="P:protein deubiquitination"/>
    <property type="evidence" value="ECO:0007669"/>
    <property type="project" value="InterPro"/>
</dbReference>
<dbReference type="PROSITE" id="PS50235">
    <property type="entry name" value="USP_3"/>
    <property type="match status" value="1"/>
</dbReference>
<feature type="domain" description="USP" evidence="2">
    <location>
        <begin position="1"/>
        <end position="259"/>
    </location>
</feature>
<organism evidence="3 4">
    <name type="scientific">Triparma laevis f. longispina</name>
    <dbReference type="NCBI Taxonomy" id="1714387"/>
    <lineage>
        <taxon>Eukaryota</taxon>
        <taxon>Sar</taxon>
        <taxon>Stramenopiles</taxon>
        <taxon>Ochrophyta</taxon>
        <taxon>Bolidophyceae</taxon>
        <taxon>Parmales</taxon>
        <taxon>Triparmaceae</taxon>
        <taxon>Triparma</taxon>
    </lineage>
</organism>
<evidence type="ECO:0000313" key="3">
    <source>
        <dbReference type="EMBL" id="GMI15655.1"/>
    </source>
</evidence>
<dbReference type="Pfam" id="PF00443">
    <property type="entry name" value="UCH"/>
    <property type="match status" value="1"/>
</dbReference>
<dbReference type="OrthoDB" id="292964at2759"/>
<dbReference type="GO" id="GO:0004843">
    <property type="term" value="F:cysteine-type deubiquitinase activity"/>
    <property type="evidence" value="ECO:0007669"/>
    <property type="project" value="InterPro"/>
</dbReference>